<keyword evidence="4" id="KW-1133">Transmembrane helix</keyword>
<reference evidence="7" key="1">
    <citation type="journal article" date="2019" name="Int. J. Syst. Evol. Microbiol.">
        <title>The Global Catalogue of Microorganisms (GCM) 10K type strain sequencing project: providing services to taxonomists for standard genome sequencing and annotation.</title>
        <authorList>
            <consortium name="The Broad Institute Genomics Platform"/>
            <consortium name="The Broad Institute Genome Sequencing Center for Infectious Disease"/>
            <person name="Wu L."/>
            <person name="Ma J."/>
        </authorList>
    </citation>
    <scope>NUCLEOTIDE SEQUENCE [LARGE SCALE GENOMIC DNA]</scope>
    <source>
        <strain evidence="7">CGMCC 1.16060</strain>
    </source>
</reference>
<keyword evidence="3" id="KW-0804">Transcription</keyword>
<evidence type="ECO:0000256" key="3">
    <source>
        <dbReference type="ARBA" id="ARBA00023163"/>
    </source>
</evidence>
<dbReference type="InterPro" id="IPR036388">
    <property type="entry name" value="WH-like_DNA-bd_sf"/>
</dbReference>
<dbReference type="InterPro" id="IPR016032">
    <property type="entry name" value="Sig_transdc_resp-reg_C-effctor"/>
</dbReference>
<dbReference type="PROSITE" id="PS50043">
    <property type="entry name" value="HTH_LUXR_2"/>
    <property type="match status" value="1"/>
</dbReference>
<comment type="caution">
    <text evidence="6">The sequence shown here is derived from an EMBL/GenBank/DDBJ whole genome shotgun (WGS) entry which is preliminary data.</text>
</comment>
<feature type="transmembrane region" description="Helical" evidence="4">
    <location>
        <begin position="68"/>
        <end position="85"/>
    </location>
</feature>
<evidence type="ECO:0000256" key="1">
    <source>
        <dbReference type="ARBA" id="ARBA00023015"/>
    </source>
</evidence>
<protein>
    <recommendedName>
        <fullName evidence="5">HTH luxR-type domain-containing protein</fullName>
    </recommendedName>
</protein>
<dbReference type="SMART" id="SM00421">
    <property type="entry name" value="HTH_LUXR"/>
    <property type="match status" value="1"/>
</dbReference>
<dbReference type="CDD" id="cd06170">
    <property type="entry name" value="LuxR_C_like"/>
    <property type="match status" value="1"/>
</dbReference>
<dbReference type="InterPro" id="IPR000792">
    <property type="entry name" value="Tscrpt_reg_LuxR_C"/>
</dbReference>
<proteinExistence type="predicted"/>
<feature type="transmembrane region" description="Helical" evidence="4">
    <location>
        <begin position="37"/>
        <end position="56"/>
    </location>
</feature>
<dbReference type="PRINTS" id="PR00038">
    <property type="entry name" value="HTHLUXR"/>
</dbReference>
<feature type="domain" description="HTH luxR-type" evidence="5">
    <location>
        <begin position="223"/>
        <end position="286"/>
    </location>
</feature>
<feature type="transmembrane region" description="Helical" evidence="4">
    <location>
        <begin position="97"/>
        <end position="116"/>
    </location>
</feature>
<keyword evidence="1" id="KW-0805">Transcription regulation</keyword>
<dbReference type="EMBL" id="BMKP01000003">
    <property type="protein sequence ID" value="GGF07056.1"/>
    <property type="molecule type" value="Genomic_DNA"/>
</dbReference>
<dbReference type="PANTHER" id="PTHR44688">
    <property type="entry name" value="DNA-BINDING TRANSCRIPTIONAL ACTIVATOR DEVR_DOSR"/>
    <property type="match status" value="1"/>
</dbReference>
<dbReference type="Pfam" id="PF00196">
    <property type="entry name" value="GerE"/>
    <property type="match status" value="1"/>
</dbReference>
<keyword evidence="4" id="KW-0472">Membrane</keyword>
<accession>A0ABQ1U1V9</accession>
<dbReference type="Proteomes" id="UP000655016">
    <property type="component" value="Unassembled WGS sequence"/>
</dbReference>
<name>A0ABQ1U1V9_9FLAO</name>
<evidence type="ECO:0000313" key="7">
    <source>
        <dbReference type="Proteomes" id="UP000655016"/>
    </source>
</evidence>
<dbReference type="PROSITE" id="PS00622">
    <property type="entry name" value="HTH_LUXR_1"/>
    <property type="match status" value="1"/>
</dbReference>
<keyword evidence="2" id="KW-0238">DNA-binding</keyword>
<dbReference type="PANTHER" id="PTHR44688:SF16">
    <property type="entry name" value="DNA-BINDING TRANSCRIPTIONAL ACTIVATOR DEVR_DOSR"/>
    <property type="match status" value="1"/>
</dbReference>
<evidence type="ECO:0000313" key="6">
    <source>
        <dbReference type="EMBL" id="GGF07056.1"/>
    </source>
</evidence>
<organism evidence="6 7">
    <name type="scientific">Flavobacterium limi</name>
    <dbReference type="NCBI Taxonomy" id="2045105"/>
    <lineage>
        <taxon>Bacteria</taxon>
        <taxon>Pseudomonadati</taxon>
        <taxon>Bacteroidota</taxon>
        <taxon>Flavobacteriia</taxon>
        <taxon>Flavobacteriales</taxon>
        <taxon>Flavobacteriaceae</taxon>
        <taxon>Flavobacterium</taxon>
    </lineage>
</organism>
<evidence type="ECO:0000256" key="2">
    <source>
        <dbReference type="ARBA" id="ARBA00023125"/>
    </source>
</evidence>
<feature type="transmembrane region" description="Helical" evidence="4">
    <location>
        <begin position="161"/>
        <end position="180"/>
    </location>
</feature>
<sequence>MTLLEIVLMIIAYTLIIVTIFLQLVCYKRNLEAFETIAFTFSLLLLIIALTVSSFLDKISHIKTTDAFILLTMVLVGLTTPLNVVKERQFSIKTVWKKIFISLSVVLFITIIAAWFFDLLSYMQYVVTLFLGFSVVLSMILIRTTKPHKRIMHREKTERIFAVAFMILVPLSLILNYYYTVSNVELKIGFTIPLVFILLAGSKLLDDLQRLSLLNPQIEPKEQNFKNYSLSEREKEIAMLLVKGKTYNEISEALYISLPTVKTHTSNIYRKFGVKSRAGFTAILIS</sequence>
<dbReference type="SUPFAM" id="SSF46894">
    <property type="entry name" value="C-terminal effector domain of the bipartite response regulators"/>
    <property type="match status" value="1"/>
</dbReference>
<gene>
    <name evidence="6" type="ORF">GCM10011518_15400</name>
</gene>
<feature type="transmembrane region" description="Helical" evidence="4">
    <location>
        <begin position="122"/>
        <end position="141"/>
    </location>
</feature>
<keyword evidence="7" id="KW-1185">Reference proteome</keyword>
<dbReference type="Gene3D" id="1.10.10.10">
    <property type="entry name" value="Winged helix-like DNA-binding domain superfamily/Winged helix DNA-binding domain"/>
    <property type="match status" value="1"/>
</dbReference>
<evidence type="ECO:0000256" key="4">
    <source>
        <dbReference type="SAM" id="Phobius"/>
    </source>
</evidence>
<evidence type="ECO:0000259" key="5">
    <source>
        <dbReference type="PROSITE" id="PS50043"/>
    </source>
</evidence>
<keyword evidence="4" id="KW-0812">Transmembrane</keyword>
<dbReference type="RefSeq" id="WP_163394053.1">
    <property type="nucleotide sequence ID" value="NZ_BMKP01000003.1"/>
</dbReference>
<feature type="transmembrane region" description="Helical" evidence="4">
    <location>
        <begin position="6"/>
        <end position="25"/>
    </location>
</feature>